<name>A0A7X2J2P7_9BACI</name>
<dbReference type="InterPro" id="IPR014983">
    <property type="entry name" value="GAD-rel"/>
</dbReference>
<dbReference type="EMBL" id="WKKI01000056">
    <property type="protein sequence ID" value="MRX74022.1"/>
    <property type="molecule type" value="Genomic_DNA"/>
</dbReference>
<proteinExistence type="predicted"/>
<dbReference type="Pfam" id="PF08906">
    <property type="entry name" value="T6SS_Tdi1_C"/>
    <property type="match status" value="1"/>
</dbReference>
<reference evidence="3 4" key="1">
    <citation type="submission" date="2019-11" db="EMBL/GenBank/DDBJ databases">
        <title>Bacillus lacus genome.</title>
        <authorList>
            <person name="Allen C.J."/>
            <person name="Newman J.D."/>
        </authorList>
    </citation>
    <scope>NUCLEOTIDE SEQUENCE [LARGE SCALE GENOMIC DNA]</scope>
    <source>
        <strain evidence="3 4">KCTC 33946</strain>
    </source>
</reference>
<dbReference type="Pfam" id="PF08887">
    <property type="entry name" value="GAD-like"/>
    <property type="match status" value="1"/>
</dbReference>
<gene>
    <name evidence="3" type="ORF">GJU40_18000</name>
</gene>
<dbReference type="AlphaFoldDB" id="A0A7X2J2P7"/>
<feature type="domain" description="T6SS immunity protein Tdi1 C-terminal" evidence="2">
    <location>
        <begin position="104"/>
        <end position="176"/>
    </location>
</feature>
<dbReference type="RefSeq" id="WP_154309474.1">
    <property type="nucleotide sequence ID" value="NZ_WKKI01000056.1"/>
</dbReference>
<sequence length="181" mass="21251">METIFNDFIKCETVDEGVLLKYTNKIPEELMEIWRKYGFGTFVNGFLRVINPESHLDVLERSYLRHEQAIPIFTTAMGDIIVWEKDKYVNLLNYKKGYVNVVSSGFEFFFEDLKDNHFMNDELKWQPYPEAINKYSAPDYDECFGYTPLLGLGGAERVENLKKVKLREHILIITNFMGPLQ</sequence>
<evidence type="ECO:0000259" key="2">
    <source>
        <dbReference type="Pfam" id="PF08906"/>
    </source>
</evidence>
<protein>
    <submittedName>
        <fullName evidence="3">DUF1851 domain-containing protein</fullName>
    </submittedName>
</protein>
<organism evidence="3 4">
    <name type="scientific">Metabacillus lacus</name>
    <dbReference type="NCBI Taxonomy" id="1983721"/>
    <lineage>
        <taxon>Bacteria</taxon>
        <taxon>Bacillati</taxon>
        <taxon>Bacillota</taxon>
        <taxon>Bacilli</taxon>
        <taxon>Bacillales</taxon>
        <taxon>Bacillaceae</taxon>
        <taxon>Metabacillus</taxon>
    </lineage>
</organism>
<dbReference type="InterPro" id="IPR015002">
    <property type="entry name" value="T6SS_Tdi1_C"/>
</dbReference>
<comment type="caution">
    <text evidence="3">The sequence shown here is derived from an EMBL/GenBank/DDBJ whole genome shotgun (WGS) entry which is preliminary data.</text>
</comment>
<evidence type="ECO:0000259" key="1">
    <source>
        <dbReference type="Pfam" id="PF08887"/>
    </source>
</evidence>
<feature type="domain" description="GAD-related" evidence="1">
    <location>
        <begin position="9"/>
        <end position="87"/>
    </location>
</feature>
<keyword evidence="4" id="KW-1185">Reference proteome</keyword>
<dbReference type="OrthoDB" id="2216648at2"/>
<dbReference type="Proteomes" id="UP000448867">
    <property type="component" value="Unassembled WGS sequence"/>
</dbReference>
<evidence type="ECO:0000313" key="4">
    <source>
        <dbReference type="Proteomes" id="UP000448867"/>
    </source>
</evidence>
<evidence type="ECO:0000313" key="3">
    <source>
        <dbReference type="EMBL" id="MRX74022.1"/>
    </source>
</evidence>
<accession>A0A7X2J2P7</accession>